<evidence type="ECO:0000313" key="5">
    <source>
        <dbReference type="Proteomes" id="UP000245657"/>
    </source>
</evidence>
<feature type="domain" description="RRM" evidence="3">
    <location>
        <begin position="4"/>
        <end position="76"/>
    </location>
</feature>
<gene>
    <name evidence="4" type="ORF">DK846_09290</name>
</gene>
<dbReference type="Proteomes" id="UP000245657">
    <property type="component" value="Unassembled WGS sequence"/>
</dbReference>
<feature type="compositionally biased region" description="Polar residues" evidence="2">
    <location>
        <begin position="79"/>
        <end position="94"/>
    </location>
</feature>
<dbReference type="InterPro" id="IPR035979">
    <property type="entry name" value="RBD_domain_sf"/>
</dbReference>
<evidence type="ECO:0000256" key="1">
    <source>
        <dbReference type="ARBA" id="ARBA00022884"/>
    </source>
</evidence>
<sequence>MDGSKLYVGNLSYSTKENELSDLFSTYGQVVSAKIIENKGFGFVEMGSSDEAQAALDALNNADFGGRTLKIDEARPMQPRTNFGDNRSGSSSGGYNKRRY</sequence>
<dbReference type="RefSeq" id="WP_109968659.1">
    <property type="nucleotide sequence ID" value="NZ_CP176093.1"/>
</dbReference>
<dbReference type="SUPFAM" id="SSF54928">
    <property type="entry name" value="RNA-binding domain, RBD"/>
    <property type="match status" value="1"/>
</dbReference>
<dbReference type="GO" id="GO:0003723">
    <property type="term" value="F:RNA binding"/>
    <property type="evidence" value="ECO:0007669"/>
    <property type="project" value="UniProtKB-KW"/>
</dbReference>
<keyword evidence="1" id="KW-0694">RNA-binding</keyword>
<dbReference type="OrthoDB" id="116397at2157"/>
<dbReference type="InterPro" id="IPR000504">
    <property type="entry name" value="RRM_dom"/>
</dbReference>
<proteinExistence type="predicted"/>
<feature type="region of interest" description="Disordered" evidence="2">
    <location>
        <begin position="71"/>
        <end position="100"/>
    </location>
</feature>
<keyword evidence="5" id="KW-1185">Reference proteome</keyword>
<dbReference type="Pfam" id="PF00076">
    <property type="entry name" value="RRM_1"/>
    <property type="match status" value="1"/>
</dbReference>
<dbReference type="SMART" id="SM00360">
    <property type="entry name" value="RRM"/>
    <property type="match status" value="1"/>
</dbReference>
<dbReference type="PROSITE" id="PS50102">
    <property type="entry name" value="RRM"/>
    <property type="match status" value="1"/>
</dbReference>
<evidence type="ECO:0000313" key="4">
    <source>
        <dbReference type="EMBL" id="PWR72170.1"/>
    </source>
</evidence>
<name>A0A2V2N0N5_9EURY</name>
<organism evidence="4 5">
    <name type="scientific">Methanospirillum lacunae</name>
    <dbReference type="NCBI Taxonomy" id="668570"/>
    <lineage>
        <taxon>Archaea</taxon>
        <taxon>Methanobacteriati</taxon>
        <taxon>Methanobacteriota</taxon>
        <taxon>Stenosarchaea group</taxon>
        <taxon>Methanomicrobia</taxon>
        <taxon>Methanomicrobiales</taxon>
        <taxon>Methanospirillaceae</taxon>
        <taxon>Methanospirillum</taxon>
    </lineage>
</organism>
<dbReference type="Gene3D" id="3.30.70.330">
    <property type="match status" value="1"/>
</dbReference>
<accession>A0A2V2N0N5</accession>
<dbReference type="InterPro" id="IPR052462">
    <property type="entry name" value="SLIRP/GR-RBP-like"/>
</dbReference>
<dbReference type="PANTHER" id="PTHR48027">
    <property type="entry name" value="HETEROGENEOUS NUCLEAR RIBONUCLEOPROTEIN 87F-RELATED"/>
    <property type="match status" value="1"/>
</dbReference>
<dbReference type="GeneID" id="97547959"/>
<protein>
    <submittedName>
        <fullName evidence="4">RNA-binding protein</fullName>
    </submittedName>
</protein>
<comment type="caution">
    <text evidence="4">The sequence shown here is derived from an EMBL/GenBank/DDBJ whole genome shotgun (WGS) entry which is preliminary data.</text>
</comment>
<dbReference type="AlphaFoldDB" id="A0A2V2N0N5"/>
<evidence type="ECO:0000259" key="3">
    <source>
        <dbReference type="PROSITE" id="PS50102"/>
    </source>
</evidence>
<dbReference type="InterPro" id="IPR012677">
    <property type="entry name" value="Nucleotide-bd_a/b_plait_sf"/>
</dbReference>
<evidence type="ECO:0000256" key="2">
    <source>
        <dbReference type="SAM" id="MobiDB-lite"/>
    </source>
</evidence>
<dbReference type="EMBL" id="QGMY01000007">
    <property type="protein sequence ID" value="PWR72170.1"/>
    <property type="molecule type" value="Genomic_DNA"/>
</dbReference>
<reference evidence="4 5" key="1">
    <citation type="submission" date="2018-05" db="EMBL/GenBank/DDBJ databases">
        <title>Draft genome of Methanospirillum lacunae Ki8-1.</title>
        <authorList>
            <person name="Dueholm M.S."/>
            <person name="Nielsen P.H."/>
            <person name="Bakmann L.F."/>
            <person name="Otzen D.E."/>
        </authorList>
    </citation>
    <scope>NUCLEOTIDE SEQUENCE [LARGE SCALE GENOMIC DNA]</scope>
    <source>
        <strain evidence="4 5">Ki8-1</strain>
    </source>
</reference>